<feature type="region of interest" description="Disordered" evidence="1">
    <location>
        <begin position="109"/>
        <end position="155"/>
    </location>
</feature>
<organism evidence="2 3">
    <name type="scientific">Dothistroma septosporum (strain NZE10 / CBS 128990)</name>
    <name type="common">Red band needle blight fungus</name>
    <name type="synonym">Mycosphaerella pini</name>
    <dbReference type="NCBI Taxonomy" id="675120"/>
    <lineage>
        <taxon>Eukaryota</taxon>
        <taxon>Fungi</taxon>
        <taxon>Dikarya</taxon>
        <taxon>Ascomycota</taxon>
        <taxon>Pezizomycotina</taxon>
        <taxon>Dothideomycetes</taxon>
        <taxon>Dothideomycetidae</taxon>
        <taxon>Mycosphaerellales</taxon>
        <taxon>Mycosphaerellaceae</taxon>
        <taxon>Dothistroma</taxon>
    </lineage>
</organism>
<reference evidence="2 3" key="2">
    <citation type="journal article" date="2012" name="PLoS Pathog.">
        <title>Diverse lifestyles and strategies of plant pathogenesis encoded in the genomes of eighteen Dothideomycetes fungi.</title>
        <authorList>
            <person name="Ohm R.A."/>
            <person name="Feau N."/>
            <person name="Henrissat B."/>
            <person name="Schoch C.L."/>
            <person name="Horwitz B.A."/>
            <person name="Barry K.W."/>
            <person name="Condon B.J."/>
            <person name="Copeland A.C."/>
            <person name="Dhillon B."/>
            <person name="Glaser F."/>
            <person name="Hesse C.N."/>
            <person name="Kosti I."/>
            <person name="LaButti K."/>
            <person name="Lindquist E.A."/>
            <person name="Lucas S."/>
            <person name="Salamov A.A."/>
            <person name="Bradshaw R.E."/>
            <person name="Ciuffetti L."/>
            <person name="Hamelin R.C."/>
            <person name="Kema G.H.J."/>
            <person name="Lawrence C."/>
            <person name="Scott J.A."/>
            <person name="Spatafora J.W."/>
            <person name="Turgeon B.G."/>
            <person name="de Wit P.J.G.M."/>
            <person name="Zhong S."/>
            <person name="Goodwin S.B."/>
            <person name="Grigoriev I.V."/>
        </authorList>
    </citation>
    <scope>NUCLEOTIDE SEQUENCE [LARGE SCALE GENOMIC DNA]</scope>
    <source>
        <strain evidence="3">NZE10 / CBS 128990</strain>
    </source>
</reference>
<gene>
    <name evidence="2" type="ORF">DOTSEDRAFT_81704</name>
</gene>
<dbReference type="HOGENOM" id="CLU_142963_0_0_1"/>
<feature type="region of interest" description="Disordered" evidence="1">
    <location>
        <begin position="47"/>
        <end position="68"/>
    </location>
</feature>
<feature type="compositionally biased region" description="Basic and acidic residues" evidence="1">
    <location>
        <begin position="47"/>
        <end position="61"/>
    </location>
</feature>
<evidence type="ECO:0000313" key="2">
    <source>
        <dbReference type="EMBL" id="EME41369.1"/>
    </source>
</evidence>
<dbReference type="OMA" id="CFKHLTR"/>
<dbReference type="OrthoDB" id="10593803at2759"/>
<evidence type="ECO:0000256" key="1">
    <source>
        <dbReference type="SAM" id="MobiDB-lite"/>
    </source>
</evidence>
<proteinExistence type="predicted"/>
<dbReference type="Proteomes" id="UP000016933">
    <property type="component" value="Unassembled WGS sequence"/>
</dbReference>
<accession>N1PGW3</accession>
<dbReference type="eggNOG" id="ENOG502T1ZY">
    <property type="taxonomic scope" value="Eukaryota"/>
</dbReference>
<dbReference type="EMBL" id="KB446542">
    <property type="protein sequence ID" value="EME41369.1"/>
    <property type="molecule type" value="Genomic_DNA"/>
</dbReference>
<evidence type="ECO:0000313" key="3">
    <source>
        <dbReference type="Proteomes" id="UP000016933"/>
    </source>
</evidence>
<keyword evidence="3" id="KW-1185">Reference proteome</keyword>
<feature type="compositionally biased region" description="Low complexity" evidence="1">
    <location>
        <begin position="14"/>
        <end position="25"/>
    </location>
</feature>
<reference evidence="3" key="1">
    <citation type="journal article" date="2012" name="PLoS Genet.">
        <title>The genomes of the fungal plant pathogens Cladosporium fulvum and Dothistroma septosporum reveal adaptation to different hosts and lifestyles but also signatures of common ancestry.</title>
        <authorList>
            <person name="de Wit P.J.G.M."/>
            <person name="van der Burgt A."/>
            <person name="Oekmen B."/>
            <person name="Stergiopoulos I."/>
            <person name="Abd-Elsalam K.A."/>
            <person name="Aerts A.L."/>
            <person name="Bahkali A.H."/>
            <person name="Beenen H.G."/>
            <person name="Chettri P."/>
            <person name="Cox M.P."/>
            <person name="Datema E."/>
            <person name="de Vries R.P."/>
            <person name="Dhillon B."/>
            <person name="Ganley A.R."/>
            <person name="Griffiths S.A."/>
            <person name="Guo Y."/>
            <person name="Hamelin R.C."/>
            <person name="Henrissat B."/>
            <person name="Kabir M.S."/>
            <person name="Jashni M.K."/>
            <person name="Kema G."/>
            <person name="Klaubauf S."/>
            <person name="Lapidus A."/>
            <person name="Levasseur A."/>
            <person name="Lindquist E."/>
            <person name="Mehrabi R."/>
            <person name="Ohm R.A."/>
            <person name="Owen T.J."/>
            <person name="Salamov A."/>
            <person name="Schwelm A."/>
            <person name="Schijlen E."/>
            <person name="Sun H."/>
            <person name="van den Burg H.A."/>
            <person name="van Ham R.C.H.J."/>
            <person name="Zhang S."/>
            <person name="Goodwin S.B."/>
            <person name="Grigoriev I.V."/>
            <person name="Collemare J."/>
            <person name="Bradshaw R.E."/>
        </authorList>
    </citation>
    <scope>NUCLEOTIDE SEQUENCE [LARGE SCALE GENOMIC DNA]</scope>
    <source>
        <strain evidence="3">NZE10 / CBS 128990</strain>
    </source>
</reference>
<sequence length="155" mass="17161">MGLLKRKAKTPSPATGADGETAEAANSTIPHAPSAAHLALITERETTSDAYKKAQKAEKQYRTHRQAARARTEYAAAKTHVKTAHKELISGMKASVRVVGLFHYVLKEKMSATPEDKQKRKLERTASKRQKLEEKMKKIEHEDKGEDAEPEAAAE</sequence>
<name>N1PGW3_DOTSN</name>
<feature type="compositionally biased region" description="Acidic residues" evidence="1">
    <location>
        <begin position="145"/>
        <end position="155"/>
    </location>
</feature>
<protein>
    <submittedName>
        <fullName evidence="2">Uncharacterized protein</fullName>
    </submittedName>
</protein>
<dbReference type="AlphaFoldDB" id="N1PGW3"/>
<feature type="region of interest" description="Disordered" evidence="1">
    <location>
        <begin position="1"/>
        <end position="33"/>
    </location>
</feature>
<feature type="compositionally biased region" description="Basic and acidic residues" evidence="1">
    <location>
        <begin position="109"/>
        <end position="144"/>
    </location>
</feature>